<dbReference type="AlphaFoldDB" id="A0A246WNP2"/>
<dbReference type="OrthoDB" id="8585483at2"/>
<dbReference type="EMBL" id="NJGU01000009">
    <property type="protein sequence ID" value="OWY27897.1"/>
    <property type="molecule type" value="Genomic_DNA"/>
</dbReference>
<feature type="transmembrane region" description="Helical" evidence="1">
    <location>
        <begin position="136"/>
        <end position="156"/>
    </location>
</feature>
<evidence type="ECO:0000313" key="5">
    <source>
        <dbReference type="Proteomes" id="UP000536746"/>
    </source>
</evidence>
<dbReference type="Proteomes" id="UP000197596">
    <property type="component" value="Unassembled WGS sequence"/>
</dbReference>
<name>A0A246WNP2_9BURK</name>
<accession>A0A246WNP2</accession>
<comment type="caution">
    <text evidence="3">The sequence shown here is derived from an EMBL/GenBank/DDBJ whole genome shotgun (WGS) entry which is preliminary data.</text>
</comment>
<feature type="transmembrane region" description="Helical" evidence="1">
    <location>
        <begin position="86"/>
        <end position="106"/>
    </location>
</feature>
<reference evidence="2 5" key="2">
    <citation type="journal article" date="2020" name="Front. Plant Sci.">
        <title>Isolation of Rhizosphere Bacteria That Improve Quality and Water Stress Tolerance in Greenhouse Ornamentals.</title>
        <authorList>
            <person name="Nordstedt N.P."/>
            <person name="Jones M.L."/>
        </authorList>
    </citation>
    <scope>NUCLEOTIDE SEQUENCE [LARGE SCALE GENOMIC DNA]</scope>
    <source>
        <strain evidence="2 5">C6C2</strain>
    </source>
</reference>
<dbReference type="RefSeq" id="WP_079218029.1">
    <property type="nucleotide sequence ID" value="NZ_CP018845.1"/>
</dbReference>
<dbReference type="Proteomes" id="UP000536746">
    <property type="component" value="Unassembled WGS sequence"/>
</dbReference>
<keyword evidence="1" id="KW-0812">Transmembrane</keyword>
<evidence type="ECO:0000313" key="2">
    <source>
        <dbReference type="EMBL" id="NUU02604.1"/>
    </source>
</evidence>
<dbReference type="EMBL" id="JABFMT010000013">
    <property type="protein sequence ID" value="NUU02604.1"/>
    <property type="molecule type" value="Genomic_DNA"/>
</dbReference>
<sequence>MGNSVWSFFLPHLDGSSFAGLQVVFGLVFLVAIIAIPVSLRRSAHAAGWERRLAAMESDGRGDALATPEEISQAVASAPERWADALPGLLLVFGLLGTFIGLGIALSDAAGLLNGRAEAVSSLNPIMDALGAKFRIASWGIFAFLFLKIWSMAFAYEQARLAWSAKAINARAAQAAQRDAAERLQLIEAVAQSGNALLALQQAEAQRNHVRHAELLEALNGLAGGRRVQG</sequence>
<keyword evidence="1" id="KW-0472">Membrane</keyword>
<feature type="transmembrane region" description="Helical" evidence="1">
    <location>
        <begin position="20"/>
        <end position="40"/>
    </location>
</feature>
<keyword evidence="5" id="KW-1185">Reference proteome</keyword>
<reference evidence="3 4" key="1">
    <citation type="submission" date="2017-06" db="EMBL/GenBank/DDBJ databases">
        <title>Herbaspirillum phytohormonus sp. nov., isolated from the root nodule of Robinia pseudoacacia in lead-zinc mine.</title>
        <authorList>
            <person name="Fan M."/>
            <person name="Lin Y."/>
        </authorList>
    </citation>
    <scope>NUCLEOTIDE SEQUENCE [LARGE SCALE GENOMIC DNA]</scope>
    <source>
        <strain evidence="3 4">HZ10</strain>
    </source>
</reference>
<protein>
    <recommendedName>
        <fullName evidence="6">MotA/TolQ/ExbB proton channel domain-containing protein</fullName>
    </recommendedName>
</protein>
<evidence type="ECO:0008006" key="6">
    <source>
        <dbReference type="Google" id="ProtNLM"/>
    </source>
</evidence>
<organism evidence="3 4">
    <name type="scientific">Herbaspirillum robiniae</name>
    <dbReference type="NCBI Taxonomy" id="2014887"/>
    <lineage>
        <taxon>Bacteria</taxon>
        <taxon>Pseudomonadati</taxon>
        <taxon>Pseudomonadota</taxon>
        <taxon>Betaproteobacteria</taxon>
        <taxon>Burkholderiales</taxon>
        <taxon>Oxalobacteraceae</taxon>
        <taxon>Herbaspirillum</taxon>
    </lineage>
</organism>
<evidence type="ECO:0000256" key="1">
    <source>
        <dbReference type="SAM" id="Phobius"/>
    </source>
</evidence>
<evidence type="ECO:0000313" key="4">
    <source>
        <dbReference type="Proteomes" id="UP000197596"/>
    </source>
</evidence>
<proteinExistence type="predicted"/>
<keyword evidence="1" id="KW-1133">Transmembrane helix</keyword>
<gene>
    <name evidence="3" type="ORF">CEJ42_17605</name>
    <name evidence="2" type="ORF">HNO84_13430</name>
</gene>
<evidence type="ECO:0000313" key="3">
    <source>
        <dbReference type="EMBL" id="OWY27897.1"/>
    </source>
</evidence>